<dbReference type="Proteomes" id="UP000032142">
    <property type="component" value="Unassembled WGS sequence"/>
</dbReference>
<comment type="caution">
    <text evidence="1">The sequence shown here is derived from an EMBL/GenBank/DDBJ whole genome shotgun (WGS) entry which is preliminary data.</text>
</comment>
<keyword evidence="2" id="KW-1185">Reference proteome</keyword>
<dbReference type="EMBL" id="JRRC01468361">
    <property type="protein sequence ID" value="KHG07140.1"/>
    <property type="molecule type" value="Genomic_DNA"/>
</dbReference>
<protein>
    <submittedName>
        <fullName evidence="1">Uncharacterized protein</fullName>
    </submittedName>
</protein>
<dbReference type="AlphaFoldDB" id="A0A0B0N296"/>
<proteinExistence type="predicted"/>
<name>A0A0B0N296_GOSAR</name>
<organism evidence="1 2">
    <name type="scientific">Gossypium arboreum</name>
    <name type="common">Tree cotton</name>
    <name type="synonym">Gossypium nanking</name>
    <dbReference type="NCBI Taxonomy" id="29729"/>
    <lineage>
        <taxon>Eukaryota</taxon>
        <taxon>Viridiplantae</taxon>
        <taxon>Streptophyta</taxon>
        <taxon>Embryophyta</taxon>
        <taxon>Tracheophyta</taxon>
        <taxon>Spermatophyta</taxon>
        <taxon>Magnoliopsida</taxon>
        <taxon>eudicotyledons</taxon>
        <taxon>Gunneridae</taxon>
        <taxon>Pentapetalae</taxon>
        <taxon>rosids</taxon>
        <taxon>malvids</taxon>
        <taxon>Malvales</taxon>
        <taxon>Malvaceae</taxon>
        <taxon>Malvoideae</taxon>
        <taxon>Gossypium</taxon>
    </lineage>
</organism>
<accession>A0A0B0N296</accession>
<evidence type="ECO:0000313" key="1">
    <source>
        <dbReference type="EMBL" id="KHG07140.1"/>
    </source>
</evidence>
<sequence length="22" mass="2654">MSSSETNYMAYCYWTNLLIECM</sequence>
<gene>
    <name evidence="1" type="ORF">F383_33201</name>
</gene>
<evidence type="ECO:0000313" key="2">
    <source>
        <dbReference type="Proteomes" id="UP000032142"/>
    </source>
</evidence>
<reference evidence="2" key="1">
    <citation type="submission" date="2014-09" db="EMBL/GenBank/DDBJ databases">
        <authorList>
            <person name="Mudge J."/>
            <person name="Ramaraj T."/>
            <person name="Lindquist I.E."/>
            <person name="Bharti A.K."/>
            <person name="Sundararajan A."/>
            <person name="Cameron C.T."/>
            <person name="Woodward J.E."/>
            <person name="May G.D."/>
            <person name="Brubaker C."/>
            <person name="Broadhvest J."/>
            <person name="Wilkins T.A."/>
        </authorList>
    </citation>
    <scope>NUCLEOTIDE SEQUENCE</scope>
    <source>
        <strain evidence="2">cv. AKA8401</strain>
    </source>
</reference>